<dbReference type="PANTHER" id="PTHR24094:SF15">
    <property type="entry name" value="AMP-DEPENDENT SYNTHETASE_LIGASE DOMAIN-CONTAINING PROTEIN-RELATED"/>
    <property type="match status" value="1"/>
</dbReference>
<evidence type="ECO:0000313" key="2">
    <source>
        <dbReference type="EMBL" id="BBX72798.1"/>
    </source>
</evidence>
<name>A0A7I7MKP8_9MYCO</name>
<dbReference type="InterPro" id="IPR011089">
    <property type="entry name" value="GmrSD_C"/>
</dbReference>
<accession>A0A7I7MKP8</accession>
<organism evidence="2 3">
    <name type="scientific">Mycobacterium shinjukuense</name>
    <dbReference type="NCBI Taxonomy" id="398694"/>
    <lineage>
        <taxon>Bacteria</taxon>
        <taxon>Bacillati</taxon>
        <taxon>Actinomycetota</taxon>
        <taxon>Actinomycetes</taxon>
        <taxon>Mycobacteriales</taxon>
        <taxon>Mycobacteriaceae</taxon>
        <taxon>Mycobacterium</taxon>
    </lineage>
</organism>
<dbReference type="AlphaFoldDB" id="A0A7I7MKP8"/>
<evidence type="ECO:0000313" key="3">
    <source>
        <dbReference type="Proteomes" id="UP000467236"/>
    </source>
</evidence>
<dbReference type="EMBL" id="AP022575">
    <property type="protein sequence ID" value="BBX72798.1"/>
    <property type="molecule type" value="Genomic_DNA"/>
</dbReference>
<dbReference type="KEGG" id="mshj:MSHI_07040"/>
<reference evidence="2 3" key="1">
    <citation type="journal article" date="2019" name="Emerg. Microbes Infect.">
        <title>Comprehensive subspecies identification of 175 nontuberculous mycobacteria species based on 7547 genomic profiles.</title>
        <authorList>
            <person name="Matsumoto Y."/>
            <person name="Kinjo T."/>
            <person name="Motooka D."/>
            <person name="Nabeya D."/>
            <person name="Jung N."/>
            <person name="Uechi K."/>
            <person name="Horii T."/>
            <person name="Iida T."/>
            <person name="Fujita J."/>
            <person name="Nakamura S."/>
        </authorList>
    </citation>
    <scope>NUCLEOTIDE SEQUENCE [LARGE SCALE GENOMIC DNA]</scope>
    <source>
        <strain evidence="2 3">JCM 14233</strain>
    </source>
</reference>
<feature type="domain" description="GmrSD restriction endonucleases C-terminal" evidence="1">
    <location>
        <begin position="89"/>
        <end position="227"/>
    </location>
</feature>
<dbReference type="Pfam" id="PF07510">
    <property type="entry name" value="GmrSD_C"/>
    <property type="match status" value="1"/>
</dbReference>
<dbReference type="PANTHER" id="PTHR24094">
    <property type="entry name" value="SECRETED PROTEIN"/>
    <property type="match status" value="1"/>
</dbReference>
<gene>
    <name evidence="2" type="ORF">MSHI_07040</name>
</gene>
<proteinExistence type="predicted"/>
<sequence length="237" mass="25362">MRRATLLWLAAAAVLAVVVAYQTWGSSPGRRGDRLAARADVPTVQPGADVLAGIAVLPARIHRYDYRRSAFGEPWDDNNDAPGGHNGCDTRDDILNRDLVNKTYVATKRCPNAVASGTLHDPYTNAIVVFQRGAQVGQSVQIDHIVALSYAWDMGAYGWPDSQRLRFANDPANLLAVQGQANQDKGDSPPADWMPPNAAFACQYAMAFIAVVRGYALPVDQASAGALRQAAASCPTG</sequence>
<dbReference type="RefSeq" id="WP_083046806.1">
    <property type="nucleotide sequence ID" value="NZ_AP022575.1"/>
</dbReference>
<evidence type="ECO:0000259" key="1">
    <source>
        <dbReference type="Pfam" id="PF07510"/>
    </source>
</evidence>
<dbReference type="OrthoDB" id="5196645at2"/>
<dbReference type="Proteomes" id="UP000467236">
    <property type="component" value="Chromosome"/>
</dbReference>
<protein>
    <recommendedName>
        <fullName evidence="1">GmrSD restriction endonucleases C-terminal domain-containing protein</fullName>
    </recommendedName>
</protein>
<keyword evidence="3" id="KW-1185">Reference proteome</keyword>